<dbReference type="PATRIC" id="fig|1167006.5.peg.2755"/>
<feature type="domain" description="Guanylate cyclase" evidence="2">
    <location>
        <begin position="461"/>
        <end position="593"/>
    </location>
</feature>
<dbReference type="GO" id="GO:0006171">
    <property type="term" value="P:cAMP biosynthetic process"/>
    <property type="evidence" value="ECO:0007669"/>
    <property type="project" value="TreeGrafter"/>
</dbReference>
<dbReference type="AlphaFoldDB" id="M1PBS2"/>
<evidence type="ECO:0000313" key="3">
    <source>
        <dbReference type="EMBL" id="AGF79077.1"/>
    </source>
</evidence>
<feature type="transmembrane region" description="Helical" evidence="1">
    <location>
        <begin position="373"/>
        <end position="393"/>
    </location>
</feature>
<name>M1PBS2_DESSD</name>
<dbReference type="Proteomes" id="UP000011721">
    <property type="component" value="Chromosome"/>
</dbReference>
<evidence type="ECO:0000256" key="1">
    <source>
        <dbReference type="SAM" id="Phobius"/>
    </source>
</evidence>
<keyword evidence="4" id="KW-1185">Reference proteome</keyword>
<sequence>MKNKRRNRLFQAFGAAGVSILLAIAIWQSGMLTAWENKVWDTQSMMLASPSPRSEDITIVLVDQQSLEWAQKNMGISWPWPRELYGAILDTINRHQARGIGFDVLFTESSSFGVSDDTALGTAIAKSKNFAAGSIFPGNIHGKLSTWPDDIPLPSLATTATLVKKTDNTPSYNFLTMPIPEVAQNAAVLCNVHHDPDQDGIYRSLHPLVFAVGIPLPSLGLGLYLAAHPDTEVSLLNQHLSVGDAVIPMNISGQALVRFRGPPGIYTRISAATLIKDEMLYRDGEHTDPAINRQLRKKYVLFGFSAPGLFDLRPTPVGAIFSGVEINATFLDNLLNNDFISPLSQNLKILVLSFSTILLGLLLAYFSSPIYMTIIALFFLLIPPALSFFLFFIGFRFEILPFECSVGGTIILSFLISYMQEGRKRRFIKHSFAHYLSPYVIEQLIEDPDRLQLGGDRKELTIFFSDLEGFTSISENLEPDQLIELLNDYLSAMTDIILEEEGTIDKYEGDAIIAFWNAPLETPDHAVRAVSAALRCQKRLKELRPLFLKQCGHEMHMRIGINSGSAVVGNLGSTNRFDYSMLGDAVNLAARLEGANKQFDSYTMISESTYKLLNNTFFCRELANLTVVGKKIPIRVYEPFLPSEYQKKKKTLETFSKALQNFYIGNFESAVIQFNTIVDEDPSAIKYLNKCKVLQENPPPQWEGVWALTSK</sequence>
<evidence type="ECO:0000313" key="4">
    <source>
        <dbReference type="Proteomes" id="UP000011721"/>
    </source>
</evidence>
<dbReference type="HOGENOM" id="CLU_000445_85_1_7"/>
<feature type="transmembrane region" description="Helical" evidence="1">
    <location>
        <begin position="347"/>
        <end position="366"/>
    </location>
</feature>
<proteinExistence type="predicted"/>
<dbReference type="Gene3D" id="3.30.70.1230">
    <property type="entry name" value="Nucleotide cyclase"/>
    <property type="match status" value="1"/>
</dbReference>
<dbReference type="CDD" id="cd07302">
    <property type="entry name" value="CHD"/>
    <property type="match status" value="1"/>
</dbReference>
<dbReference type="InterPro" id="IPR050697">
    <property type="entry name" value="Adenylyl/Guanylyl_Cyclase_3/4"/>
</dbReference>
<dbReference type="STRING" id="1167006.UWK_02541"/>
<dbReference type="PANTHER" id="PTHR43081:SF1">
    <property type="entry name" value="ADENYLATE CYCLASE, TERMINAL-DIFFERENTIATION SPECIFIC"/>
    <property type="match status" value="1"/>
</dbReference>
<reference evidence="4" key="1">
    <citation type="journal article" date="2013" name="Stand. Genomic Sci.">
        <title>Complete genome sequence of Desulfocapsa sulfexigens, a marine deltaproteobacterium specialized in disproportionating inorganic sulfur compounds.</title>
        <authorList>
            <person name="Finster K.W."/>
            <person name="Kjeldsen K.U."/>
            <person name="Kube M."/>
            <person name="Reinhardt R."/>
            <person name="Mussmann M."/>
            <person name="Amann R."/>
            <person name="Schreiber L."/>
        </authorList>
    </citation>
    <scope>NUCLEOTIDE SEQUENCE [LARGE SCALE GENOMIC DNA]</scope>
    <source>
        <strain evidence="4">DSM 10523 / SB164P1</strain>
    </source>
</reference>
<organism evidence="3 4">
    <name type="scientific">Desulfocapsa sulfexigens (strain DSM 10523 / SB164P1)</name>
    <dbReference type="NCBI Taxonomy" id="1167006"/>
    <lineage>
        <taxon>Bacteria</taxon>
        <taxon>Pseudomonadati</taxon>
        <taxon>Thermodesulfobacteriota</taxon>
        <taxon>Desulfobulbia</taxon>
        <taxon>Desulfobulbales</taxon>
        <taxon>Desulfocapsaceae</taxon>
        <taxon>Desulfocapsa</taxon>
    </lineage>
</organism>
<dbReference type="eggNOG" id="COG2114">
    <property type="taxonomic scope" value="Bacteria"/>
</dbReference>
<dbReference type="Pfam" id="PF05226">
    <property type="entry name" value="CHASE2"/>
    <property type="match status" value="1"/>
</dbReference>
<dbReference type="Pfam" id="PF00211">
    <property type="entry name" value="Guanylate_cyc"/>
    <property type="match status" value="1"/>
</dbReference>
<dbReference type="RefSeq" id="WP_015404763.1">
    <property type="nucleotide sequence ID" value="NC_020304.1"/>
</dbReference>
<keyword evidence="1" id="KW-0472">Membrane</keyword>
<dbReference type="InterPro" id="IPR007890">
    <property type="entry name" value="CHASE2"/>
</dbReference>
<keyword evidence="1" id="KW-0812">Transmembrane</keyword>
<keyword evidence="1" id="KW-1133">Transmembrane helix</keyword>
<dbReference type="OrthoDB" id="9806735at2"/>
<dbReference type="PROSITE" id="PS50125">
    <property type="entry name" value="GUANYLATE_CYCLASE_2"/>
    <property type="match status" value="1"/>
</dbReference>
<dbReference type="GO" id="GO:0004016">
    <property type="term" value="F:adenylate cyclase activity"/>
    <property type="evidence" value="ECO:0007669"/>
    <property type="project" value="UniProtKB-ARBA"/>
</dbReference>
<evidence type="ECO:0000259" key="2">
    <source>
        <dbReference type="PROSITE" id="PS50125"/>
    </source>
</evidence>
<dbReference type="EMBL" id="CP003985">
    <property type="protein sequence ID" value="AGF79077.1"/>
    <property type="molecule type" value="Genomic_DNA"/>
</dbReference>
<gene>
    <name evidence="3" type="ordered locus">UWK_02541</name>
</gene>
<protein>
    <submittedName>
        <fullName evidence="3">Family 3 adenylate cyclase</fullName>
    </submittedName>
</protein>
<dbReference type="SMART" id="SM00044">
    <property type="entry name" value="CYCc"/>
    <property type="match status" value="1"/>
</dbReference>
<dbReference type="SUPFAM" id="SSF55073">
    <property type="entry name" value="Nucleotide cyclase"/>
    <property type="match status" value="1"/>
</dbReference>
<dbReference type="eggNOG" id="COG4252">
    <property type="taxonomic scope" value="Bacteria"/>
</dbReference>
<dbReference type="SMART" id="SM01080">
    <property type="entry name" value="CHASE2"/>
    <property type="match status" value="1"/>
</dbReference>
<dbReference type="PANTHER" id="PTHR43081">
    <property type="entry name" value="ADENYLATE CYCLASE, TERMINAL-DIFFERENTIATION SPECIFIC-RELATED"/>
    <property type="match status" value="1"/>
</dbReference>
<dbReference type="KEGG" id="dsf:UWK_02541"/>
<accession>M1PBS2</accession>
<feature type="transmembrane region" description="Helical" evidence="1">
    <location>
        <begin position="399"/>
        <end position="419"/>
    </location>
</feature>
<dbReference type="GO" id="GO:0035556">
    <property type="term" value="P:intracellular signal transduction"/>
    <property type="evidence" value="ECO:0007669"/>
    <property type="project" value="InterPro"/>
</dbReference>
<dbReference type="InterPro" id="IPR001054">
    <property type="entry name" value="A/G_cyclase"/>
</dbReference>
<dbReference type="InterPro" id="IPR029787">
    <property type="entry name" value="Nucleotide_cyclase"/>
</dbReference>